<comment type="subcellular location">
    <subcellularLocation>
        <location evidence="1 8">Membrane</location>
        <topology evidence="1 8">Multi-pass membrane protein</topology>
    </subcellularLocation>
</comment>
<evidence type="ECO:0000256" key="6">
    <source>
        <dbReference type="ARBA" id="ARBA00023136"/>
    </source>
</evidence>
<gene>
    <name evidence="12" type="primary">LOC109001873</name>
    <name evidence="8" type="synonym">MLO</name>
</gene>
<evidence type="ECO:0000256" key="9">
    <source>
        <dbReference type="SAM" id="MobiDB-lite"/>
    </source>
</evidence>
<keyword evidence="3 8" id="KW-0812">Transmembrane</keyword>
<organism evidence="11 12">
    <name type="scientific">Juglans regia</name>
    <name type="common">English walnut</name>
    <dbReference type="NCBI Taxonomy" id="51240"/>
    <lineage>
        <taxon>Eukaryota</taxon>
        <taxon>Viridiplantae</taxon>
        <taxon>Streptophyta</taxon>
        <taxon>Embryophyta</taxon>
        <taxon>Tracheophyta</taxon>
        <taxon>Spermatophyta</taxon>
        <taxon>Magnoliopsida</taxon>
        <taxon>eudicotyledons</taxon>
        <taxon>Gunneridae</taxon>
        <taxon>Pentapetalae</taxon>
        <taxon>rosids</taxon>
        <taxon>fabids</taxon>
        <taxon>Fagales</taxon>
        <taxon>Juglandaceae</taxon>
        <taxon>Juglans</taxon>
    </lineage>
</organism>
<dbReference type="InterPro" id="IPR004326">
    <property type="entry name" value="Mlo"/>
</dbReference>
<sequence>MAPAAAGERTLKETPTWAVALVCAVFVIISILIEQGIHSLGKWFQKRHKKAMSEALEKIKAELMLLGFISLLITFGQQHIAKICIPEKAGNIMLPCKKEYYPKEEDDGKEENGDGDRRKLLGYAGDVVWRRVLAPAGGGSDHCSEHNKVALISQSGVHQLHIFIFVLAVFHVLYSVITMALAKAKVKKWKAWEQETTSLEYQFTNDPSRFRFARQTSFVRRHSGFSTTPGIRWIVAFFRQFFRSVTKVDYLTMRHGFINAHLAPNSKFNFHKYIKRSMEDDFKVVVGISLPLWICCILFQLLNVYKWYTLSVISFIPLVILLMVGTKLEVIIMEMAQEIQDRTTVVKGAPVVEPSNKYFWFNRPDWILFLIHFTLFQNAFQMAYFLWIWYEFKLSSCFHENLAEVLIRVFLGVALLVLCSYITFPLYALVTQMGSHMKKAIFEEQTAKALKKWQNAARERKKLRKSGADVSSTFMSGENTPSHGSSPIHLLHKYKTNSADIESSPDHLGSPRAYHSETELSEIEGPTRLSSDDIHEPRRHNNPGINHVEAHNYGDFSFVKP</sequence>
<feature type="region of interest" description="Disordered" evidence="9">
    <location>
        <begin position="459"/>
        <end position="488"/>
    </location>
</feature>
<keyword evidence="5 8" id="KW-1133">Transmembrane helix</keyword>
<dbReference type="Proteomes" id="UP000235220">
    <property type="component" value="Chromosome 8"/>
</dbReference>
<feature type="transmembrane region" description="Helical" evidence="10">
    <location>
        <begin position="409"/>
        <end position="430"/>
    </location>
</feature>
<dbReference type="GO" id="GO:0005516">
    <property type="term" value="F:calmodulin binding"/>
    <property type="evidence" value="ECO:0007669"/>
    <property type="project" value="UniProtKB-KW"/>
</dbReference>
<evidence type="ECO:0000256" key="2">
    <source>
        <dbReference type="ARBA" id="ARBA00006574"/>
    </source>
</evidence>
<dbReference type="Gramene" id="Jr08_22860_p1">
    <property type="protein sequence ID" value="cds.Jr08_22860_p1"/>
    <property type="gene ID" value="Jr08_22860"/>
</dbReference>
<dbReference type="GO" id="GO:0016020">
    <property type="term" value="C:membrane"/>
    <property type="evidence" value="ECO:0007669"/>
    <property type="project" value="UniProtKB-SubCell"/>
</dbReference>
<feature type="region of interest" description="Disordered" evidence="9">
    <location>
        <begin position="500"/>
        <end position="548"/>
    </location>
</feature>
<reference evidence="12" key="1">
    <citation type="submission" date="2025-08" db="UniProtKB">
        <authorList>
            <consortium name="RefSeq"/>
        </authorList>
    </citation>
    <scope>IDENTIFICATION</scope>
    <source>
        <tissue evidence="12">Leaves</tissue>
    </source>
</reference>
<evidence type="ECO:0000256" key="1">
    <source>
        <dbReference type="ARBA" id="ARBA00004141"/>
    </source>
</evidence>
<comment type="function">
    <text evidence="8">May be involved in modulation of pathogen defense and leaf cell death.</text>
</comment>
<feature type="transmembrane region" description="Helical" evidence="10">
    <location>
        <begin position="366"/>
        <end position="389"/>
    </location>
</feature>
<keyword evidence="7 8" id="KW-0568">Pathogenesis-related protein</keyword>
<protein>
    <recommendedName>
        <fullName evidence="8">MLO-like protein</fullName>
    </recommendedName>
</protein>
<feature type="transmembrane region" description="Helical" evidence="10">
    <location>
        <begin position="61"/>
        <end position="80"/>
    </location>
</feature>
<keyword evidence="4 8" id="KW-0611">Plant defense</keyword>
<keyword evidence="6 8" id="KW-0472">Membrane</keyword>
<dbReference type="KEGG" id="jre:109001873"/>
<proteinExistence type="inferred from homology"/>
<evidence type="ECO:0000256" key="10">
    <source>
        <dbReference type="SAM" id="Phobius"/>
    </source>
</evidence>
<evidence type="ECO:0000256" key="5">
    <source>
        <dbReference type="ARBA" id="ARBA00022989"/>
    </source>
</evidence>
<evidence type="ECO:0000256" key="8">
    <source>
        <dbReference type="RuleBase" id="RU280816"/>
    </source>
</evidence>
<dbReference type="RefSeq" id="XP_035549191.1">
    <property type="nucleotide sequence ID" value="XM_035693298.1"/>
</dbReference>
<dbReference type="PANTHER" id="PTHR31942:SF117">
    <property type="entry name" value="MLO-LIKE PROTEIN"/>
    <property type="match status" value="1"/>
</dbReference>
<comment type="similarity">
    <text evidence="2 8">Belongs to the MLO family.</text>
</comment>
<dbReference type="GeneID" id="109001873"/>
<evidence type="ECO:0000256" key="7">
    <source>
        <dbReference type="ARBA" id="ARBA00023265"/>
    </source>
</evidence>
<keyword evidence="8" id="KW-0112">Calmodulin-binding</keyword>
<evidence type="ECO:0000256" key="3">
    <source>
        <dbReference type="ARBA" id="ARBA00022692"/>
    </source>
</evidence>
<dbReference type="PANTHER" id="PTHR31942">
    <property type="entry name" value="MLO-LIKE PROTEIN 1"/>
    <property type="match status" value="1"/>
</dbReference>
<dbReference type="GO" id="GO:0006952">
    <property type="term" value="P:defense response"/>
    <property type="evidence" value="ECO:0007669"/>
    <property type="project" value="UniProtKB-KW"/>
</dbReference>
<dbReference type="Pfam" id="PF03094">
    <property type="entry name" value="Mlo"/>
    <property type="match status" value="1"/>
</dbReference>
<feature type="transmembrane region" description="Helical" evidence="10">
    <location>
        <begin position="282"/>
        <end position="301"/>
    </location>
</feature>
<keyword evidence="11" id="KW-1185">Reference proteome</keyword>
<feature type="compositionally biased region" description="Polar residues" evidence="9">
    <location>
        <begin position="469"/>
        <end position="485"/>
    </location>
</feature>
<feature type="transmembrane region" description="Helical" evidence="10">
    <location>
        <begin position="160"/>
        <end position="182"/>
    </location>
</feature>
<dbReference type="AlphaFoldDB" id="A0A6P9EP17"/>
<dbReference type="OrthoDB" id="1388414at2759"/>
<name>A0A6P9EP17_JUGRE</name>
<evidence type="ECO:0000313" key="11">
    <source>
        <dbReference type="Proteomes" id="UP000235220"/>
    </source>
</evidence>
<evidence type="ECO:0000256" key="4">
    <source>
        <dbReference type="ARBA" id="ARBA00022821"/>
    </source>
</evidence>
<feature type="transmembrane region" description="Helical" evidence="10">
    <location>
        <begin position="17"/>
        <end position="40"/>
    </location>
</feature>
<feature type="transmembrane region" description="Helical" evidence="10">
    <location>
        <begin position="307"/>
        <end position="325"/>
    </location>
</feature>
<comment type="domain">
    <text evidence="8">The C-terminus contains a calmodulin-binding domain, which binds calmodulin in a calcium-dependent fashion.</text>
</comment>
<accession>A0A6P9EP17</accession>
<evidence type="ECO:0000313" key="12">
    <source>
        <dbReference type="RefSeq" id="XP_035549191.1"/>
    </source>
</evidence>